<dbReference type="Gene3D" id="1.10.540.10">
    <property type="entry name" value="Acyl-CoA dehydrogenase/oxidase, N-terminal domain"/>
    <property type="match status" value="1"/>
</dbReference>
<feature type="domain" description="Acyl-CoA dehydrogenase/oxidase N-terminal" evidence="9">
    <location>
        <begin position="16"/>
        <end position="129"/>
    </location>
</feature>
<keyword evidence="3 6" id="KW-0285">Flavoprotein</keyword>
<dbReference type="RefSeq" id="WP_083104110.1">
    <property type="nucleotide sequence ID" value="NZ_CP020569.1"/>
</dbReference>
<dbReference type="Pfam" id="PF00441">
    <property type="entry name" value="Acyl-CoA_dh_1"/>
    <property type="match status" value="1"/>
</dbReference>
<sequence>MTVQGALHGAGTGWFTPAEEELRKEISAHLAAEVLPQVAEWERAGELPLREVLTALGTRGWLGARFSRVRGGGGRTLWDHVVLAECLGELPCDSLGMAVTVHQDMVAPLLADSGTEEAVDRFLRPALRGTHVLAHAVSEAGAGSDVAAVAATAAPTDDGYELTGTKRWVTAGRYADSFAVLARLPEARGPFGHVLLMVPADAEGVSVRPGPPTLGMRAAGLAGEVRFDGVRVPAAHRIGGHGLGLVTQLRQFEQERILASCRALAIASRLLARTREHLEGRETFGAPVASRQDVSFRLARLRAAVESARQLTYTAADRWATGGDYRPLSAAAKLRSSRLVRETARLCVHLHGTEGQLTDSAVNRSWRDARLFSLSTGSDEMMLTTLARLEGWDD</sequence>
<feature type="domain" description="Acyl-CoA oxidase/dehydrogenase middle" evidence="8">
    <location>
        <begin position="135"/>
        <end position="230"/>
    </location>
</feature>
<evidence type="ECO:0000256" key="6">
    <source>
        <dbReference type="RuleBase" id="RU362125"/>
    </source>
</evidence>
<reference evidence="10 11" key="1">
    <citation type="submission" date="2017-04" db="EMBL/GenBank/DDBJ databases">
        <title>Complete Genome Sequence of Streptomyces gilvosporeus F607, a Capable Producer of Natamycin.</title>
        <authorList>
            <person name="Zong G."/>
            <person name="Zhong C."/>
            <person name="Fu J."/>
            <person name="Qin R."/>
            <person name="Cao G."/>
        </authorList>
    </citation>
    <scope>NUCLEOTIDE SEQUENCE [LARGE SCALE GENOMIC DNA]</scope>
    <source>
        <strain evidence="10 11">F607</strain>
    </source>
</reference>
<dbReference type="Gene3D" id="1.20.140.10">
    <property type="entry name" value="Butyryl-CoA Dehydrogenase, subunit A, domain 3"/>
    <property type="match status" value="1"/>
</dbReference>
<dbReference type="InterPro" id="IPR009075">
    <property type="entry name" value="AcylCo_DH/oxidase_C"/>
</dbReference>
<dbReference type="Gene3D" id="2.40.110.10">
    <property type="entry name" value="Butyryl-CoA Dehydrogenase, subunit A, domain 2"/>
    <property type="match status" value="1"/>
</dbReference>
<dbReference type="EMBL" id="CP020569">
    <property type="protein sequence ID" value="ARF54329.1"/>
    <property type="molecule type" value="Genomic_DNA"/>
</dbReference>
<proteinExistence type="inferred from homology"/>
<dbReference type="AlphaFoldDB" id="A0A1V0TN42"/>
<dbReference type="PANTHER" id="PTHR48083:SF6">
    <property type="entry name" value="ACYL-COA DEHYDROGENASE 6"/>
    <property type="match status" value="1"/>
</dbReference>
<keyword evidence="11" id="KW-1185">Reference proteome</keyword>
<dbReference type="SUPFAM" id="SSF56645">
    <property type="entry name" value="Acyl-CoA dehydrogenase NM domain-like"/>
    <property type="match status" value="1"/>
</dbReference>
<dbReference type="STRING" id="553510.B1H19_09070"/>
<keyword evidence="4 6" id="KW-0274">FAD</keyword>
<dbReference type="GO" id="GO:0050660">
    <property type="term" value="F:flavin adenine dinucleotide binding"/>
    <property type="evidence" value="ECO:0007669"/>
    <property type="project" value="InterPro"/>
</dbReference>
<evidence type="ECO:0000256" key="4">
    <source>
        <dbReference type="ARBA" id="ARBA00022827"/>
    </source>
</evidence>
<dbReference type="InterPro" id="IPR046373">
    <property type="entry name" value="Acyl-CoA_Oxase/DH_mid-dom_sf"/>
</dbReference>
<dbReference type="Pfam" id="PF02770">
    <property type="entry name" value="Acyl-CoA_dh_M"/>
    <property type="match status" value="1"/>
</dbReference>
<organism evidence="10 11">
    <name type="scientific">Streptomyces gilvosporeus</name>
    <dbReference type="NCBI Taxonomy" id="553510"/>
    <lineage>
        <taxon>Bacteria</taxon>
        <taxon>Bacillati</taxon>
        <taxon>Actinomycetota</taxon>
        <taxon>Actinomycetes</taxon>
        <taxon>Kitasatosporales</taxon>
        <taxon>Streptomycetaceae</taxon>
        <taxon>Streptomyces</taxon>
    </lineage>
</organism>
<evidence type="ECO:0000259" key="9">
    <source>
        <dbReference type="Pfam" id="PF02771"/>
    </source>
</evidence>
<dbReference type="InterPro" id="IPR009100">
    <property type="entry name" value="AcylCoA_DH/oxidase_NM_dom_sf"/>
</dbReference>
<comment type="similarity">
    <text evidence="2 6">Belongs to the acyl-CoA dehydrogenase family.</text>
</comment>
<feature type="domain" description="Acyl-CoA dehydrogenase/oxidase C-terminal" evidence="7">
    <location>
        <begin position="244"/>
        <end position="388"/>
    </location>
</feature>
<dbReference type="OrthoDB" id="4161535at2"/>
<dbReference type="InterPro" id="IPR006089">
    <property type="entry name" value="Acyl-CoA_DH_CS"/>
</dbReference>
<accession>A0A1V0TN42</accession>
<evidence type="ECO:0000256" key="5">
    <source>
        <dbReference type="ARBA" id="ARBA00023002"/>
    </source>
</evidence>
<evidence type="ECO:0008006" key="12">
    <source>
        <dbReference type="Google" id="ProtNLM"/>
    </source>
</evidence>
<evidence type="ECO:0000313" key="10">
    <source>
        <dbReference type="EMBL" id="ARF54329.1"/>
    </source>
</evidence>
<dbReference type="InterPro" id="IPR013786">
    <property type="entry name" value="AcylCoA_DH/ox_N"/>
</dbReference>
<dbReference type="InterPro" id="IPR037069">
    <property type="entry name" value="AcylCoA_DH/ox_N_sf"/>
</dbReference>
<keyword evidence="5 6" id="KW-0560">Oxidoreductase</keyword>
<name>A0A1V0TN42_9ACTN</name>
<gene>
    <name evidence="10" type="ORF">B1H19_09070</name>
</gene>
<evidence type="ECO:0000256" key="3">
    <source>
        <dbReference type="ARBA" id="ARBA00022630"/>
    </source>
</evidence>
<evidence type="ECO:0000259" key="8">
    <source>
        <dbReference type="Pfam" id="PF02770"/>
    </source>
</evidence>
<comment type="cofactor">
    <cofactor evidence="1 6">
        <name>FAD</name>
        <dbReference type="ChEBI" id="CHEBI:57692"/>
    </cofactor>
</comment>
<evidence type="ECO:0000256" key="2">
    <source>
        <dbReference type="ARBA" id="ARBA00009347"/>
    </source>
</evidence>
<evidence type="ECO:0000313" key="11">
    <source>
        <dbReference type="Proteomes" id="UP000192726"/>
    </source>
</evidence>
<dbReference type="KEGG" id="sgv:B1H19_09070"/>
<dbReference type="SUPFAM" id="SSF47203">
    <property type="entry name" value="Acyl-CoA dehydrogenase C-terminal domain-like"/>
    <property type="match status" value="1"/>
</dbReference>
<dbReference type="GO" id="GO:0003995">
    <property type="term" value="F:acyl-CoA dehydrogenase activity"/>
    <property type="evidence" value="ECO:0007669"/>
    <property type="project" value="InterPro"/>
</dbReference>
<dbReference type="PANTHER" id="PTHR48083">
    <property type="entry name" value="MEDIUM-CHAIN SPECIFIC ACYL-COA DEHYDROGENASE, MITOCHONDRIAL-RELATED"/>
    <property type="match status" value="1"/>
</dbReference>
<protein>
    <recommendedName>
        <fullName evidence="12">Acyl-CoA dehydrogenase</fullName>
    </recommendedName>
</protein>
<dbReference type="Pfam" id="PF02771">
    <property type="entry name" value="Acyl-CoA_dh_N"/>
    <property type="match status" value="1"/>
</dbReference>
<dbReference type="InterPro" id="IPR036250">
    <property type="entry name" value="AcylCo_DH-like_C"/>
</dbReference>
<dbReference type="PROSITE" id="PS00072">
    <property type="entry name" value="ACYL_COA_DH_1"/>
    <property type="match status" value="1"/>
</dbReference>
<evidence type="ECO:0000256" key="1">
    <source>
        <dbReference type="ARBA" id="ARBA00001974"/>
    </source>
</evidence>
<dbReference type="InterPro" id="IPR006091">
    <property type="entry name" value="Acyl-CoA_Oxase/DH_mid-dom"/>
</dbReference>
<dbReference type="GO" id="GO:0033539">
    <property type="term" value="P:fatty acid beta-oxidation using acyl-CoA dehydrogenase"/>
    <property type="evidence" value="ECO:0007669"/>
    <property type="project" value="TreeGrafter"/>
</dbReference>
<evidence type="ECO:0000259" key="7">
    <source>
        <dbReference type="Pfam" id="PF00441"/>
    </source>
</evidence>
<dbReference type="InterPro" id="IPR050741">
    <property type="entry name" value="Acyl-CoA_dehydrogenase"/>
</dbReference>
<dbReference type="Proteomes" id="UP000192726">
    <property type="component" value="Chromosome"/>
</dbReference>
<dbReference type="GO" id="GO:0005737">
    <property type="term" value="C:cytoplasm"/>
    <property type="evidence" value="ECO:0007669"/>
    <property type="project" value="TreeGrafter"/>
</dbReference>